<dbReference type="Proteomes" id="UP000789405">
    <property type="component" value="Unassembled WGS sequence"/>
</dbReference>
<evidence type="ECO:0000313" key="1">
    <source>
        <dbReference type="EMBL" id="CAG8446142.1"/>
    </source>
</evidence>
<proteinExistence type="predicted"/>
<name>A0A9N8YTT1_9GLOM</name>
<evidence type="ECO:0000313" key="2">
    <source>
        <dbReference type="Proteomes" id="UP000789405"/>
    </source>
</evidence>
<accession>A0A9N8YTT1</accession>
<sequence length="60" mass="6709">AIVVFKLNVNAIRTMIPIFNQMEESASHSNILLPTALNFEDESPFVSINADRLSVKYIGE</sequence>
<reference evidence="1" key="1">
    <citation type="submission" date="2021-06" db="EMBL/GenBank/DDBJ databases">
        <authorList>
            <person name="Kallberg Y."/>
            <person name="Tangrot J."/>
            <person name="Rosling A."/>
        </authorList>
    </citation>
    <scope>NUCLEOTIDE SEQUENCE</scope>
    <source>
        <strain evidence="1">MA453B</strain>
    </source>
</reference>
<dbReference type="OrthoDB" id="258495at2759"/>
<dbReference type="EMBL" id="CAJVPY010000042">
    <property type="protein sequence ID" value="CAG8446142.1"/>
    <property type="molecule type" value="Genomic_DNA"/>
</dbReference>
<feature type="non-terminal residue" evidence="1">
    <location>
        <position position="1"/>
    </location>
</feature>
<comment type="caution">
    <text evidence="1">The sequence shown here is derived from an EMBL/GenBank/DDBJ whole genome shotgun (WGS) entry which is preliminary data.</text>
</comment>
<gene>
    <name evidence="1" type="ORF">DERYTH_LOCUS218</name>
</gene>
<protein>
    <submittedName>
        <fullName evidence="1">28258_t:CDS:1</fullName>
    </submittedName>
</protein>
<organism evidence="1 2">
    <name type="scientific">Dentiscutata erythropus</name>
    <dbReference type="NCBI Taxonomy" id="1348616"/>
    <lineage>
        <taxon>Eukaryota</taxon>
        <taxon>Fungi</taxon>
        <taxon>Fungi incertae sedis</taxon>
        <taxon>Mucoromycota</taxon>
        <taxon>Glomeromycotina</taxon>
        <taxon>Glomeromycetes</taxon>
        <taxon>Diversisporales</taxon>
        <taxon>Gigasporaceae</taxon>
        <taxon>Dentiscutata</taxon>
    </lineage>
</organism>
<keyword evidence="2" id="KW-1185">Reference proteome</keyword>
<dbReference type="AlphaFoldDB" id="A0A9N8YTT1"/>